<dbReference type="PANTHER" id="PTHR21523">
    <property type="match status" value="1"/>
</dbReference>
<dbReference type="Proteomes" id="UP000046392">
    <property type="component" value="Unplaced"/>
</dbReference>
<dbReference type="AlphaFoldDB" id="A0A0N5C7I5"/>
<dbReference type="PANTHER" id="PTHR21523:SF46">
    <property type="entry name" value="MLT-TEN (MLT-10) RELATED"/>
    <property type="match status" value="1"/>
</dbReference>
<accession>A0A0N5C7I5</accession>
<sequence>MGRHCFFIIIIFLINDNINCSEKNFDEKVERAIENVKMNEKEYTKVSRAHIFQYNNAISSLLGAVGKEIFEISGKSKRTRIIECLKKIEDSYNLKKISKCLVDMSFSKILRSPIKWSLFNDKKIKRIKFNENFIYKRRYKRNISITKLKSMPNLKGTHHEYEQGSFNNIRDFFVNISNVAKNRNRKIRSWSSLHSHLKMIHKQFKEFKSKNNYRDKVLSLITGKEIRHSPPKKISTRLKEYYGESEPSLLMEAHQLLDTIQQHSKDSFYRILSPSILSVYEKDNNGNTRNILSPNLFPLYTPEGNDSGNEKHDNILPIPYILRNLGIDKKNRDSILEMIMEVSGVSESIEDLFTKFSDESKGEIGNGITEISQAVKDSFDHLENTFTIRQKRELSDRKYTFMTKHQLEYLFGDDGIYKTEDFPFSIDNYETWTEVEKREALINTIFHLADIKNRRRGKRQILLSPFAFSPTILHHTVLAPVILSPSIFSPGIFAPLLLSPPIISPQIGNPLIFSPYVLGPNILSAAIFNAYIFSPYVLSPNIINPYVMSPLILSPHVLCPDILSPTVLSGAVLNPFVMSPAIFTESALAADVLSPSILSSGG</sequence>
<organism evidence="2 3">
    <name type="scientific">Strongyloides papillosus</name>
    <name type="common">Intestinal threadworm</name>
    <dbReference type="NCBI Taxonomy" id="174720"/>
    <lineage>
        <taxon>Eukaryota</taxon>
        <taxon>Metazoa</taxon>
        <taxon>Ecdysozoa</taxon>
        <taxon>Nematoda</taxon>
        <taxon>Chromadorea</taxon>
        <taxon>Rhabditida</taxon>
        <taxon>Tylenchina</taxon>
        <taxon>Panagrolaimomorpha</taxon>
        <taxon>Strongyloidoidea</taxon>
        <taxon>Strongyloididae</taxon>
        <taxon>Strongyloides</taxon>
    </lineage>
</organism>
<evidence type="ECO:0000313" key="2">
    <source>
        <dbReference type="Proteomes" id="UP000046392"/>
    </source>
</evidence>
<proteinExistence type="predicted"/>
<evidence type="ECO:0000313" key="3">
    <source>
        <dbReference type="WBParaSite" id="SPAL_0001389800.1"/>
    </source>
</evidence>
<feature type="signal peptide" evidence="1">
    <location>
        <begin position="1"/>
        <end position="20"/>
    </location>
</feature>
<keyword evidence="1" id="KW-0732">Signal</keyword>
<keyword evidence="2" id="KW-1185">Reference proteome</keyword>
<name>A0A0N5C7I5_STREA</name>
<reference evidence="3" key="1">
    <citation type="submission" date="2017-02" db="UniProtKB">
        <authorList>
            <consortium name="WormBaseParasite"/>
        </authorList>
    </citation>
    <scope>IDENTIFICATION</scope>
</reference>
<dbReference type="Pfam" id="PF04870">
    <property type="entry name" value="Moulting_cycle"/>
    <property type="match status" value="1"/>
</dbReference>
<dbReference type="InterPro" id="IPR006954">
    <property type="entry name" value="Mlt-10-like"/>
</dbReference>
<dbReference type="WBParaSite" id="SPAL_0001389800.1">
    <property type="protein sequence ID" value="SPAL_0001389800.1"/>
    <property type="gene ID" value="SPAL_0001389800"/>
</dbReference>
<protein>
    <submittedName>
        <fullName evidence="3">Uncharacterized protein</fullName>
    </submittedName>
</protein>
<evidence type="ECO:0000256" key="1">
    <source>
        <dbReference type="SAM" id="SignalP"/>
    </source>
</evidence>
<feature type="chain" id="PRO_5005895490" evidence="1">
    <location>
        <begin position="21"/>
        <end position="602"/>
    </location>
</feature>